<protein>
    <submittedName>
        <fullName evidence="1">Uncharacterized protein</fullName>
    </submittedName>
</protein>
<evidence type="ECO:0000313" key="2">
    <source>
        <dbReference type="Proteomes" id="UP001430953"/>
    </source>
</evidence>
<proteinExistence type="predicted"/>
<name>A0AAW2FVS9_9HYME</name>
<dbReference type="Proteomes" id="UP001430953">
    <property type="component" value="Unassembled WGS sequence"/>
</dbReference>
<dbReference type="AlphaFoldDB" id="A0AAW2FVS9"/>
<accession>A0AAW2FVS9</accession>
<comment type="caution">
    <text evidence="1">The sequence shown here is derived from an EMBL/GenBank/DDBJ whole genome shotgun (WGS) entry which is preliminary data.</text>
</comment>
<keyword evidence="2" id="KW-1185">Reference proteome</keyword>
<gene>
    <name evidence="1" type="ORF">PUN28_009502</name>
</gene>
<sequence length="218" mass="25376">MLIPAFSLDVENSDLYAVIYGMRRDSLISRYQDTSSISFCIEIIFGICTQSTFLREYYLFAVYTALRLQFINMWIMRSYRDANVNFSKQIAKTGGSLFITNSLDRESSAHAAEKKDCIFIPAARIYGFHRPEIPDNRYYKKKKIFFRIKHKNILSKMNHALFPPKKKKFRILLVLKSPNSSGHITPTLLVMVDDLSLYLREQEHADLTTLLYTSTMNI</sequence>
<organism evidence="1 2">
    <name type="scientific">Cardiocondyla obscurior</name>
    <dbReference type="NCBI Taxonomy" id="286306"/>
    <lineage>
        <taxon>Eukaryota</taxon>
        <taxon>Metazoa</taxon>
        <taxon>Ecdysozoa</taxon>
        <taxon>Arthropoda</taxon>
        <taxon>Hexapoda</taxon>
        <taxon>Insecta</taxon>
        <taxon>Pterygota</taxon>
        <taxon>Neoptera</taxon>
        <taxon>Endopterygota</taxon>
        <taxon>Hymenoptera</taxon>
        <taxon>Apocrita</taxon>
        <taxon>Aculeata</taxon>
        <taxon>Formicoidea</taxon>
        <taxon>Formicidae</taxon>
        <taxon>Myrmicinae</taxon>
        <taxon>Cardiocondyla</taxon>
    </lineage>
</organism>
<dbReference type="EMBL" id="JADYXP020000008">
    <property type="protein sequence ID" value="KAL0118916.1"/>
    <property type="molecule type" value="Genomic_DNA"/>
</dbReference>
<reference evidence="1 2" key="1">
    <citation type="submission" date="2023-03" db="EMBL/GenBank/DDBJ databases">
        <title>High recombination rates correlate with genetic variation in Cardiocondyla obscurior ants.</title>
        <authorList>
            <person name="Errbii M."/>
        </authorList>
    </citation>
    <scope>NUCLEOTIDE SEQUENCE [LARGE SCALE GENOMIC DNA]</scope>
    <source>
        <strain evidence="1">Alpha-2009</strain>
        <tissue evidence="1">Whole body</tissue>
    </source>
</reference>
<evidence type="ECO:0000313" key="1">
    <source>
        <dbReference type="EMBL" id="KAL0118916.1"/>
    </source>
</evidence>